<protein>
    <recommendedName>
        <fullName evidence="7">Transmembrane 9 superfamily member</fullName>
    </recommendedName>
</protein>
<comment type="similarity">
    <text evidence="2 7">Belongs to the nonaspanin (TM9SF) (TC 9.A.2) family.</text>
</comment>
<dbReference type="GO" id="GO:0072657">
    <property type="term" value="P:protein localization to membrane"/>
    <property type="evidence" value="ECO:0007669"/>
    <property type="project" value="TreeGrafter"/>
</dbReference>
<comment type="caution">
    <text evidence="7">Lacks conserved residue(s) required for the propagation of feature annotation.</text>
</comment>
<dbReference type="GO" id="GO:0016020">
    <property type="term" value="C:membrane"/>
    <property type="evidence" value="ECO:0007669"/>
    <property type="project" value="UniProtKB-SubCell"/>
</dbReference>
<evidence type="ECO:0000256" key="4">
    <source>
        <dbReference type="ARBA" id="ARBA00022729"/>
    </source>
</evidence>
<evidence type="ECO:0000256" key="1">
    <source>
        <dbReference type="ARBA" id="ARBA00004141"/>
    </source>
</evidence>
<dbReference type="Pfam" id="PF02990">
    <property type="entry name" value="EMP70"/>
    <property type="match status" value="1"/>
</dbReference>
<reference evidence="8" key="1">
    <citation type="submission" date="2021-01" db="EMBL/GenBank/DDBJ databases">
        <authorList>
            <person name="Corre E."/>
            <person name="Pelletier E."/>
            <person name="Niang G."/>
            <person name="Scheremetjew M."/>
            <person name="Finn R."/>
            <person name="Kale V."/>
            <person name="Holt S."/>
            <person name="Cochrane G."/>
            <person name="Meng A."/>
            <person name="Brown T."/>
            <person name="Cohen L."/>
        </authorList>
    </citation>
    <scope>NUCLEOTIDE SEQUENCE</scope>
    <source>
        <strain evidence="8">Isolate 1302-5</strain>
    </source>
</reference>
<name>A0A7S4HSV3_9STRA</name>
<dbReference type="InterPro" id="IPR004240">
    <property type="entry name" value="EMP70"/>
</dbReference>
<gene>
    <name evidence="8" type="ORF">OAUR00152_LOCUS3523</name>
</gene>
<sequence>MVAVGHRRNTASALLTSLLLLAAAPQSVLAARKVKRVKAGTTYKTHDAVHIVVNKVGPFNNPTETYRYYSLPFCHAHHDVEEDEDQADLPKADDHREGAVRHRQRLGESIVGDRRETSPYEITFKDNIEWRMLCKVTLDEDQIDKFKNAIHNSYFFEMFVEDLPMWGYIGDFENEDLVMGEVEGSKTYLFPHLHFKLGYNDGNMVSASVTTDAERKVDITNSKKATEVQFSYSVEWVWEKDLPWKARMTRYADSRFLPSTFEIHWLSIINSFVLVLLLTAFLTIILMRVLKNDFSRYMELDEETLEEEEVCIAFFLAFFEIHHVSYDTLTF</sequence>
<evidence type="ECO:0000256" key="6">
    <source>
        <dbReference type="ARBA" id="ARBA00023136"/>
    </source>
</evidence>
<evidence type="ECO:0000256" key="2">
    <source>
        <dbReference type="ARBA" id="ARBA00005227"/>
    </source>
</evidence>
<keyword evidence="5 7" id="KW-1133">Transmembrane helix</keyword>
<evidence type="ECO:0000313" key="8">
    <source>
        <dbReference type="EMBL" id="CAE2208225.1"/>
    </source>
</evidence>
<dbReference type="AlphaFoldDB" id="A0A7S4HSV3"/>
<dbReference type="PANTHER" id="PTHR10766:SF177">
    <property type="entry name" value="TRANSMEMBRANE 9 SUPERFAMILY MEMBER 1"/>
    <property type="match status" value="1"/>
</dbReference>
<proteinExistence type="inferred from homology"/>
<evidence type="ECO:0000256" key="7">
    <source>
        <dbReference type="RuleBase" id="RU363079"/>
    </source>
</evidence>
<feature type="chain" id="PRO_5031606103" description="Transmembrane 9 superfamily member" evidence="7">
    <location>
        <begin position="31"/>
        <end position="331"/>
    </location>
</feature>
<feature type="transmembrane region" description="Helical" evidence="7">
    <location>
        <begin position="265"/>
        <end position="290"/>
    </location>
</feature>
<keyword evidence="4 7" id="KW-0732">Signal</keyword>
<accession>A0A7S4HSV3</accession>
<evidence type="ECO:0000256" key="3">
    <source>
        <dbReference type="ARBA" id="ARBA00022692"/>
    </source>
</evidence>
<evidence type="ECO:0000256" key="5">
    <source>
        <dbReference type="ARBA" id="ARBA00022989"/>
    </source>
</evidence>
<organism evidence="8">
    <name type="scientific">Odontella aurita</name>
    <dbReference type="NCBI Taxonomy" id="265563"/>
    <lineage>
        <taxon>Eukaryota</taxon>
        <taxon>Sar</taxon>
        <taxon>Stramenopiles</taxon>
        <taxon>Ochrophyta</taxon>
        <taxon>Bacillariophyta</taxon>
        <taxon>Mediophyceae</taxon>
        <taxon>Biddulphiophycidae</taxon>
        <taxon>Eupodiscales</taxon>
        <taxon>Odontellaceae</taxon>
        <taxon>Odontella</taxon>
    </lineage>
</organism>
<dbReference type="EMBL" id="HBKQ01005083">
    <property type="protein sequence ID" value="CAE2208225.1"/>
    <property type="molecule type" value="Transcribed_RNA"/>
</dbReference>
<comment type="subcellular location">
    <subcellularLocation>
        <location evidence="1">Membrane</location>
        <topology evidence="1">Multi-pass membrane protein</topology>
    </subcellularLocation>
</comment>
<keyword evidence="6 7" id="KW-0472">Membrane</keyword>
<feature type="signal peptide" evidence="7">
    <location>
        <begin position="1"/>
        <end position="30"/>
    </location>
</feature>
<keyword evidence="3 7" id="KW-0812">Transmembrane</keyword>
<dbReference type="PANTHER" id="PTHR10766">
    <property type="entry name" value="TRANSMEMBRANE 9 SUPERFAMILY PROTEIN"/>
    <property type="match status" value="1"/>
</dbReference>